<evidence type="ECO:0000259" key="17">
    <source>
        <dbReference type="PROSITE" id="PS50011"/>
    </source>
</evidence>
<feature type="compositionally biased region" description="Low complexity" evidence="15">
    <location>
        <begin position="687"/>
        <end position="701"/>
    </location>
</feature>
<organism evidence="18 19">
    <name type="scientific">Aquilegia coerulea</name>
    <name type="common">Rocky mountain columbine</name>
    <dbReference type="NCBI Taxonomy" id="218851"/>
    <lineage>
        <taxon>Eukaryota</taxon>
        <taxon>Viridiplantae</taxon>
        <taxon>Streptophyta</taxon>
        <taxon>Embryophyta</taxon>
        <taxon>Tracheophyta</taxon>
        <taxon>Spermatophyta</taxon>
        <taxon>Magnoliopsida</taxon>
        <taxon>Ranunculales</taxon>
        <taxon>Ranunculaceae</taxon>
        <taxon>Thalictroideae</taxon>
        <taxon>Aquilegia</taxon>
    </lineage>
</organism>
<dbReference type="SUPFAM" id="SSF56112">
    <property type="entry name" value="Protein kinase-like (PK-like)"/>
    <property type="match status" value="1"/>
</dbReference>
<feature type="compositionally biased region" description="Low complexity" evidence="15">
    <location>
        <begin position="253"/>
        <end position="268"/>
    </location>
</feature>
<reference evidence="18 19" key="1">
    <citation type="submission" date="2017-09" db="EMBL/GenBank/DDBJ databases">
        <title>WGS assembly of Aquilegia coerulea Goldsmith.</title>
        <authorList>
            <person name="Hodges S."/>
            <person name="Kramer E."/>
            <person name="Nordborg M."/>
            <person name="Tomkins J."/>
            <person name="Borevitz J."/>
            <person name="Derieg N."/>
            <person name="Yan J."/>
            <person name="Mihaltcheva S."/>
            <person name="Hayes R.D."/>
            <person name="Rokhsar D."/>
        </authorList>
    </citation>
    <scope>NUCLEOTIDE SEQUENCE [LARGE SCALE GENOMIC DNA]</scope>
    <source>
        <strain evidence="19">cv. Goldsmith</strain>
    </source>
</reference>
<evidence type="ECO:0000313" key="19">
    <source>
        <dbReference type="Proteomes" id="UP000230069"/>
    </source>
</evidence>
<feature type="compositionally biased region" description="Polar residues" evidence="15">
    <location>
        <begin position="211"/>
        <end position="223"/>
    </location>
</feature>
<dbReference type="Proteomes" id="UP000230069">
    <property type="component" value="Unassembled WGS sequence"/>
</dbReference>
<dbReference type="GO" id="GO:0005886">
    <property type="term" value="C:plasma membrane"/>
    <property type="evidence" value="ECO:0007669"/>
    <property type="project" value="UniProtKB-SubCell"/>
</dbReference>
<evidence type="ECO:0000256" key="13">
    <source>
        <dbReference type="ARBA" id="ARBA00048679"/>
    </source>
</evidence>
<comment type="catalytic activity">
    <reaction evidence="13">
        <text>L-seryl-[protein] + ATP = O-phospho-L-seryl-[protein] + ADP + H(+)</text>
        <dbReference type="Rhea" id="RHEA:17989"/>
        <dbReference type="Rhea" id="RHEA-COMP:9863"/>
        <dbReference type="Rhea" id="RHEA-COMP:11604"/>
        <dbReference type="ChEBI" id="CHEBI:15378"/>
        <dbReference type="ChEBI" id="CHEBI:29999"/>
        <dbReference type="ChEBI" id="CHEBI:30616"/>
        <dbReference type="ChEBI" id="CHEBI:83421"/>
        <dbReference type="ChEBI" id="CHEBI:456216"/>
        <dbReference type="EC" id="2.7.11.1"/>
    </reaction>
</comment>
<keyword evidence="6 16" id="KW-0812">Transmembrane</keyword>
<evidence type="ECO:0000256" key="4">
    <source>
        <dbReference type="ARBA" id="ARBA00022527"/>
    </source>
</evidence>
<evidence type="ECO:0000256" key="6">
    <source>
        <dbReference type="ARBA" id="ARBA00022692"/>
    </source>
</evidence>
<feature type="compositionally biased region" description="Pro residues" evidence="15">
    <location>
        <begin position="37"/>
        <end position="56"/>
    </location>
</feature>
<dbReference type="SMART" id="SM00220">
    <property type="entry name" value="S_TKc"/>
    <property type="match status" value="1"/>
</dbReference>
<comment type="subcellular location">
    <subcellularLocation>
        <location evidence="1">Cell membrane</location>
        <topology evidence="1">Single-pass membrane protein</topology>
    </subcellularLocation>
</comment>
<evidence type="ECO:0000256" key="5">
    <source>
        <dbReference type="ARBA" id="ARBA00022679"/>
    </source>
</evidence>
<dbReference type="GO" id="GO:0005524">
    <property type="term" value="F:ATP binding"/>
    <property type="evidence" value="ECO:0007669"/>
    <property type="project" value="UniProtKB-UniRule"/>
</dbReference>
<evidence type="ECO:0000256" key="15">
    <source>
        <dbReference type="SAM" id="MobiDB-lite"/>
    </source>
</evidence>
<evidence type="ECO:0000256" key="11">
    <source>
        <dbReference type="ARBA" id="ARBA00023136"/>
    </source>
</evidence>
<dbReference type="STRING" id="218851.A0A2G5DAK3"/>
<keyword evidence="3" id="KW-1003">Cell membrane</keyword>
<dbReference type="Gene3D" id="3.30.200.20">
    <property type="entry name" value="Phosphorylase Kinase, domain 1"/>
    <property type="match status" value="1"/>
</dbReference>
<proteinExistence type="predicted"/>
<dbReference type="PANTHER" id="PTHR47982:SF44">
    <property type="entry name" value="PROLINE-RICH RECEPTOR-LIKE PROTEIN KINASE PERK13-RELATED"/>
    <property type="match status" value="1"/>
</dbReference>
<comment type="catalytic activity">
    <reaction evidence="12">
        <text>L-threonyl-[protein] + ATP = O-phospho-L-threonyl-[protein] + ADP + H(+)</text>
        <dbReference type="Rhea" id="RHEA:46608"/>
        <dbReference type="Rhea" id="RHEA-COMP:11060"/>
        <dbReference type="Rhea" id="RHEA-COMP:11605"/>
        <dbReference type="ChEBI" id="CHEBI:15378"/>
        <dbReference type="ChEBI" id="CHEBI:30013"/>
        <dbReference type="ChEBI" id="CHEBI:30616"/>
        <dbReference type="ChEBI" id="CHEBI:61977"/>
        <dbReference type="ChEBI" id="CHEBI:456216"/>
        <dbReference type="EC" id="2.7.11.1"/>
    </reaction>
</comment>
<keyword evidence="19" id="KW-1185">Reference proteome</keyword>
<dbReference type="PROSITE" id="PS00108">
    <property type="entry name" value="PROTEIN_KINASE_ST"/>
    <property type="match status" value="1"/>
</dbReference>
<dbReference type="InterPro" id="IPR017441">
    <property type="entry name" value="Protein_kinase_ATP_BS"/>
</dbReference>
<feature type="compositionally biased region" description="Low complexity" evidence="15">
    <location>
        <begin position="57"/>
        <end position="74"/>
    </location>
</feature>
<keyword evidence="10 16" id="KW-1133">Transmembrane helix</keyword>
<feature type="region of interest" description="Disordered" evidence="15">
    <location>
        <begin position="20"/>
        <end position="277"/>
    </location>
</feature>
<dbReference type="Gene3D" id="1.10.510.10">
    <property type="entry name" value="Transferase(Phosphotransferase) domain 1"/>
    <property type="match status" value="1"/>
</dbReference>
<dbReference type="InterPro" id="IPR047117">
    <property type="entry name" value="PERK1-13-like"/>
</dbReference>
<evidence type="ECO:0000256" key="2">
    <source>
        <dbReference type="ARBA" id="ARBA00012513"/>
    </source>
</evidence>
<dbReference type="EC" id="2.7.11.1" evidence="2"/>
<evidence type="ECO:0000313" key="18">
    <source>
        <dbReference type="EMBL" id="PIA40560.1"/>
    </source>
</evidence>
<evidence type="ECO:0000256" key="16">
    <source>
        <dbReference type="SAM" id="Phobius"/>
    </source>
</evidence>
<dbReference type="InterPro" id="IPR000719">
    <property type="entry name" value="Prot_kinase_dom"/>
</dbReference>
<feature type="binding site" evidence="14">
    <location>
        <position position="431"/>
    </location>
    <ligand>
        <name>ATP</name>
        <dbReference type="ChEBI" id="CHEBI:30616"/>
    </ligand>
</feature>
<evidence type="ECO:0000256" key="14">
    <source>
        <dbReference type="PROSITE-ProRule" id="PRU10141"/>
    </source>
</evidence>
<feature type="transmembrane region" description="Helical" evidence="16">
    <location>
        <begin position="284"/>
        <end position="305"/>
    </location>
</feature>
<dbReference type="PROSITE" id="PS50011">
    <property type="entry name" value="PROTEIN_KINASE_DOM"/>
    <property type="match status" value="1"/>
</dbReference>
<feature type="compositionally biased region" description="Pro residues" evidence="15">
    <location>
        <begin position="183"/>
        <end position="209"/>
    </location>
</feature>
<dbReference type="InParanoid" id="A0A2G5DAK3"/>
<keyword evidence="5" id="KW-0808">Transferase</keyword>
<dbReference type="InterPro" id="IPR011009">
    <property type="entry name" value="Kinase-like_dom_sf"/>
</dbReference>
<dbReference type="OrthoDB" id="4062651at2759"/>
<feature type="compositionally biased region" description="Pro residues" evidence="15">
    <location>
        <begin position="101"/>
        <end position="131"/>
    </location>
</feature>
<feature type="compositionally biased region" description="Low complexity" evidence="15">
    <location>
        <begin position="233"/>
        <end position="243"/>
    </location>
</feature>
<dbReference type="AlphaFoldDB" id="A0A2G5DAK3"/>
<keyword evidence="4" id="KW-0723">Serine/threonine-protein kinase</keyword>
<evidence type="ECO:0000256" key="12">
    <source>
        <dbReference type="ARBA" id="ARBA00047899"/>
    </source>
</evidence>
<evidence type="ECO:0000256" key="10">
    <source>
        <dbReference type="ARBA" id="ARBA00022989"/>
    </source>
</evidence>
<keyword evidence="11 16" id="KW-0472">Membrane</keyword>
<evidence type="ECO:0000256" key="9">
    <source>
        <dbReference type="ARBA" id="ARBA00022840"/>
    </source>
</evidence>
<dbReference type="Pfam" id="PF00069">
    <property type="entry name" value="Pkinase"/>
    <property type="match status" value="1"/>
</dbReference>
<feature type="region of interest" description="Disordered" evidence="15">
    <location>
        <begin position="680"/>
        <end position="710"/>
    </location>
</feature>
<dbReference type="FunFam" id="3.30.200.20:FF:000162">
    <property type="entry name" value="Adenine nucleotide alpha hydrolase-like domain kinase"/>
    <property type="match status" value="1"/>
</dbReference>
<feature type="domain" description="Protein kinase" evidence="17">
    <location>
        <begin position="403"/>
        <end position="696"/>
    </location>
</feature>
<gene>
    <name evidence="18" type="ORF">AQUCO_02500342v1</name>
</gene>
<name>A0A2G5DAK3_AQUCA</name>
<sequence>MSNASSPTGGVDCVGILCSLERLSPPPPSSQATAPSSNPPSSPPPPIDSLPTPSPPANSDSSAPPPSTSTVSNSSPPPPSPSADSNSSPPPPTPSSDSNSSPPPPSSDSNPSPPSTSGSPPPQSPAPPPPDSTSSQSQPPPPTVPSPPPPSSSSPPPPDSSATTSPPPPAPKHSSTGTAPKSSPNPPHSPPAQSAPPPASSHGSPPPPNADSSGSSTPVQTVSAPPPVDTHLTSPPSQTTYSSPIPPTLNYNPPTESTPSEPSAVTPALSRAPSPSETQFPTGIIAGSVLGVVVISLFAMFFVILRRRRRNQEAFAVHYRLPPNGIPLKTDQYSYGSQHSIAIPGQSYGYYTGNLPTFSTTSENGYGSNTGNVFTPSRADSGGFKGSKLLFDYEEMIKITDGFPRENILGEGGFGTVYKGWMPDGKVVAVKQLKVSTGQGEQEFRAEVEVISRVHHRHLVSLVGCCIAEHHRLLVFEFVPNNTLEYHLHGPGRPVMEWSKRVKIAIGAARGLAYLHEDCHPKIIHRDIKSANILLDATFEAQVADFGMAKLSNDTNTHVFTRVMGTFGYMAPEYASSGKLTDRSDVYSFGVVLLELVTGRKPVDQSLGHESLVEWVLRALDTDGDTQDLSNGVKYGQSTIFEVNKNNSEIQRFRKLAFGSDESSEYQMYSGECYSREVPRKPPIPWSGESNSSEFLSSDSETCAINPRGN</sequence>
<evidence type="ECO:0000256" key="3">
    <source>
        <dbReference type="ARBA" id="ARBA00022475"/>
    </source>
</evidence>
<evidence type="ECO:0000256" key="7">
    <source>
        <dbReference type="ARBA" id="ARBA00022741"/>
    </source>
</evidence>
<dbReference type="InterPro" id="IPR008271">
    <property type="entry name" value="Ser/Thr_kinase_AS"/>
</dbReference>
<keyword evidence="8" id="KW-0418">Kinase</keyword>
<evidence type="ECO:0000256" key="1">
    <source>
        <dbReference type="ARBA" id="ARBA00004162"/>
    </source>
</evidence>
<dbReference type="GO" id="GO:0004674">
    <property type="term" value="F:protein serine/threonine kinase activity"/>
    <property type="evidence" value="ECO:0007669"/>
    <property type="project" value="UniProtKB-KW"/>
</dbReference>
<dbReference type="FunFam" id="1.10.510.10:FF:000173">
    <property type="entry name" value="proline-rich receptor-like protein kinase PERK8"/>
    <property type="match status" value="1"/>
</dbReference>
<protein>
    <recommendedName>
        <fullName evidence="2">non-specific serine/threonine protein kinase</fullName>
        <ecNumber evidence="2">2.7.11.1</ecNumber>
    </recommendedName>
</protein>
<keyword evidence="7 14" id="KW-0547">Nucleotide-binding</keyword>
<accession>A0A2G5DAK3</accession>
<keyword evidence="9 14" id="KW-0067">ATP-binding</keyword>
<feature type="compositionally biased region" description="Pro residues" evidence="15">
    <location>
        <begin position="138"/>
        <end position="171"/>
    </location>
</feature>
<dbReference type="PROSITE" id="PS00107">
    <property type="entry name" value="PROTEIN_KINASE_ATP"/>
    <property type="match status" value="1"/>
</dbReference>
<dbReference type="PANTHER" id="PTHR47982">
    <property type="entry name" value="PROLINE-RICH RECEPTOR-LIKE PROTEIN KINASE PERK4"/>
    <property type="match status" value="1"/>
</dbReference>
<dbReference type="EMBL" id="KZ305042">
    <property type="protein sequence ID" value="PIA40560.1"/>
    <property type="molecule type" value="Genomic_DNA"/>
</dbReference>
<evidence type="ECO:0000256" key="8">
    <source>
        <dbReference type="ARBA" id="ARBA00022777"/>
    </source>
</evidence>